<dbReference type="Gene3D" id="3.40.50.970">
    <property type="match status" value="2"/>
</dbReference>
<dbReference type="GO" id="GO:0005948">
    <property type="term" value="C:acetolactate synthase complex"/>
    <property type="evidence" value="ECO:0007669"/>
    <property type="project" value="TreeGrafter"/>
</dbReference>
<dbReference type="GO" id="GO:0000287">
    <property type="term" value="F:magnesium ion binding"/>
    <property type="evidence" value="ECO:0007669"/>
    <property type="project" value="InterPro"/>
</dbReference>
<proteinExistence type="inferred from homology"/>
<dbReference type="Proteomes" id="UP001149140">
    <property type="component" value="Unassembled WGS sequence"/>
</dbReference>
<dbReference type="Pfam" id="PF02775">
    <property type="entry name" value="TPP_enzyme_C"/>
    <property type="match status" value="1"/>
</dbReference>
<dbReference type="AlphaFoldDB" id="A0A9X3S3D2"/>
<reference evidence="8" key="1">
    <citation type="submission" date="2022-10" db="EMBL/GenBank/DDBJ databases">
        <title>The WGS of Solirubrobacter ginsenosidimutans DSM 21036.</title>
        <authorList>
            <person name="Jiang Z."/>
        </authorList>
    </citation>
    <scope>NUCLEOTIDE SEQUENCE</scope>
    <source>
        <strain evidence="8">DSM 21036</strain>
    </source>
</reference>
<evidence type="ECO:0000259" key="7">
    <source>
        <dbReference type="Pfam" id="PF02776"/>
    </source>
</evidence>
<dbReference type="InterPro" id="IPR012000">
    <property type="entry name" value="Thiamin_PyroP_enz_cen_dom"/>
</dbReference>
<evidence type="ECO:0000256" key="2">
    <source>
        <dbReference type="ARBA" id="ARBA00007812"/>
    </source>
</evidence>
<accession>A0A9X3S3D2</accession>
<dbReference type="GO" id="GO:0009099">
    <property type="term" value="P:L-valine biosynthetic process"/>
    <property type="evidence" value="ECO:0007669"/>
    <property type="project" value="TreeGrafter"/>
</dbReference>
<dbReference type="InterPro" id="IPR045229">
    <property type="entry name" value="TPP_enz"/>
</dbReference>
<dbReference type="GO" id="GO:0030976">
    <property type="term" value="F:thiamine pyrophosphate binding"/>
    <property type="evidence" value="ECO:0007669"/>
    <property type="project" value="InterPro"/>
</dbReference>
<name>A0A9X3S3D2_9ACTN</name>
<dbReference type="PANTHER" id="PTHR18968">
    <property type="entry name" value="THIAMINE PYROPHOSPHATE ENZYMES"/>
    <property type="match status" value="1"/>
</dbReference>
<dbReference type="InterPro" id="IPR012001">
    <property type="entry name" value="Thiamin_PyroP_enz_TPP-bd_dom"/>
</dbReference>
<evidence type="ECO:0000256" key="4">
    <source>
        <dbReference type="RuleBase" id="RU362132"/>
    </source>
</evidence>
<comment type="caution">
    <text evidence="8">The sequence shown here is derived from an EMBL/GenBank/DDBJ whole genome shotgun (WGS) entry which is preliminary data.</text>
</comment>
<dbReference type="Gene3D" id="3.40.50.1220">
    <property type="entry name" value="TPP-binding domain"/>
    <property type="match status" value="1"/>
</dbReference>
<dbReference type="InterPro" id="IPR029061">
    <property type="entry name" value="THDP-binding"/>
</dbReference>
<evidence type="ECO:0000313" key="9">
    <source>
        <dbReference type="Proteomes" id="UP001149140"/>
    </source>
</evidence>
<dbReference type="SUPFAM" id="SSF52518">
    <property type="entry name" value="Thiamin diphosphate-binding fold (THDP-binding)"/>
    <property type="match status" value="2"/>
</dbReference>
<dbReference type="Pfam" id="PF00205">
    <property type="entry name" value="TPP_enzyme_M"/>
    <property type="match status" value="1"/>
</dbReference>
<evidence type="ECO:0000256" key="1">
    <source>
        <dbReference type="ARBA" id="ARBA00001964"/>
    </source>
</evidence>
<dbReference type="PANTHER" id="PTHR18968:SF166">
    <property type="entry name" value="2-HYDROXYACYL-COA LYASE 2"/>
    <property type="match status" value="1"/>
</dbReference>
<comment type="similarity">
    <text evidence="2 4">Belongs to the TPP enzyme family.</text>
</comment>
<dbReference type="GO" id="GO:0050660">
    <property type="term" value="F:flavin adenine dinucleotide binding"/>
    <property type="evidence" value="ECO:0007669"/>
    <property type="project" value="TreeGrafter"/>
</dbReference>
<feature type="domain" description="Thiamine pyrophosphate enzyme N-terminal TPP-binding" evidence="7">
    <location>
        <begin position="3"/>
        <end position="105"/>
    </location>
</feature>
<feature type="domain" description="Thiamine pyrophosphate enzyme central" evidence="5">
    <location>
        <begin position="182"/>
        <end position="315"/>
    </location>
</feature>
<dbReference type="CDD" id="cd00568">
    <property type="entry name" value="TPP_enzymes"/>
    <property type="match status" value="1"/>
</dbReference>
<dbReference type="CDD" id="cd07035">
    <property type="entry name" value="TPP_PYR_POX_like"/>
    <property type="match status" value="1"/>
</dbReference>
<dbReference type="InterPro" id="IPR029035">
    <property type="entry name" value="DHS-like_NAD/FAD-binding_dom"/>
</dbReference>
<dbReference type="InterPro" id="IPR011766">
    <property type="entry name" value="TPP_enzyme_TPP-bd"/>
</dbReference>
<dbReference type="Pfam" id="PF02776">
    <property type="entry name" value="TPP_enzyme_N"/>
    <property type="match status" value="1"/>
</dbReference>
<evidence type="ECO:0000259" key="6">
    <source>
        <dbReference type="Pfam" id="PF02775"/>
    </source>
</evidence>
<evidence type="ECO:0000259" key="5">
    <source>
        <dbReference type="Pfam" id="PF00205"/>
    </source>
</evidence>
<sequence>MFVSQAIGQTLQRLGGDVVFGLMGSGNLEVTNAIVAAGGRFISARHETGAVCMADGYARVSGRLGVASVHQGPGLTNAITGLTEAAKSRTPLILLAADTPAVQLRSNFKIDQVALVESVGAVAERVYGPATVVADVTRAVRTAVVERRAVVLMFALDVQAAEVELTDPVPWPELPPVRPSSVQAVADLLTRADRPAIIGGRGAVLSGAGPALRRLGELSGAVLATSAVANGLFADDPFAVGISGGFATPVGQKLLGDADVIVAFGASLNHWTTRHGALVAGATLVQVDRDAEAIGAHRAVDFGLVGDARETAEALIAALTARRDDIDLGESRRSVALAAEIAGGAWRDVPYEPSRDWLDPRDLSIALDAMLPVERTVVVDSGAFMGYPSMYLRVPDAHGFVFPQAFQCVGLALGNALGAAAARPDRLTVCAVGDGGLLMALPDLETLGRVKPDMLVVVYDDAAYGAEVHHFRPMGIDVESAQFPPTDFAALAEAAGCRGVTARTVEDLEAVREWVASDRDRPLVLDAKVDPDICAEWLEEAFRGH</sequence>
<gene>
    <name evidence="8" type="ORF">OM076_03765</name>
</gene>
<dbReference type="EMBL" id="JAPDOD010000002">
    <property type="protein sequence ID" value="MDA0159373.1"/>
    <property type="molecule type" value="Genomic_DNA"/>
</dbReference>
<evidence type="ECO:0000256" key="3">
    <source>
        <dbReference type="ARBA" id="ARBA00023052"/>
    </source>
</evidence>
<organism evidence="8 9">
    <name type="scientific">Solirubrobacter ginsenosidimutans</name>
    <dbReference type="NCBI Taxonomy" id="490573"/>
    <lineage>
        <taxon>Bacteria</taxon>
        <taxon>Bacillati</taxon>
        <taxon>Actinomycetota</taxon>
        <taxon>Thermoleophilia</taxon>
        <taxon>Solirubrobacterales</taxon>
        <taxon>Solirubrobacteraceae</taxon>
        <taxon>Solirubrobacter</taxon>
    </lineage>
</organism>
<protein>
    <submittedName>
        <fullName evidence="8">Thiamine pyrophosphate-binding protein</fullName>
    </submittedName>
</protein>
<feature type="domain" description="Thiamine pyrophosphate enzyme TPP-binding" evidence="6">
    <location>
        <begin position="386"/>
        <end position="526"/>
    </location>
</feature>
<evidence type="ECO:0000313" key="8">
    <source>
        <dbReference type="EMBL" id="MDA0159373.1"/>
    </source>
</evidence>
<dbReference type="GO" id="GO:0009097">
    <property type="term" value="P:isoleucine biosynthetic process"/>
    <property type="evidence" value="ECO:0007669"/>
    <property type="project" value="TreeGrafter"/>
</dbReference>
<comment type="cofactor">
    <cofactor evidence="1">
        <name>thiamine diphosphate</name>
        <dbReference type="ChEBI" id="CHEBI:58937"/>
    </cofactor>
</comment>
<dbReference type="GO" id="GO:0003984">
    <property type="term" value="F:acetolactate synthase activity"/>
    <property type="evidence" value="ECO:0007669"/>
    <property type="project" value="TreeGrafter"/>
</dbReference>
<keyword evidence="3 4" id="KW-0786">Thiamine pyrophosphate</keyword>
<dbReference type="SUPFAM" id="SSF52467">
    <property type="entry name" value="DHS-like NAD/FAD-binding domain"/>
    <property type="match status" value="1"/>
</dbReference>
<keyword evidence="9" id="KW-1185">Reference proteome</keyword>